<organism evidence="1 2">
    <name type="scientific">Daphnia galeata</name>
    <dbReference type="NCBI Taxonomy" id="27404"/>
    <lineage>
        <taxon>Eukaryota</taxon>
        <taxon>Metazoa</taxon>
        <taxon>Ecdysozoa</taxon>
        <taxon>Arthropoda</taxon>
        <taxon>Crustacea</taxon>
        <taxon>Branchiopoda</taxon>
        <taxon>Diplostraca</taxon>
        <taxon>Cladocera</taxon>
        <taxon>Anomopoda</taxon>
        <taxon>Daphniidae</taxon>
        <taxon>Daphnia</taxon>
    </lineage>
</organism>
<accession>A0A8J2S7E0</accession>
<comment type="caution">
    <text evidence="1">The sequence shown here is derived from an EMBL/GenBank/DDBJ whole genome shotgun (WGS) entry which is preliminary data.</text>
</comment>
<dbReference type="Proteomes" id="UP000789390">
    <property type="component" value="Unassembled WGS sequence"/>
</dbReference>
<proteinExistence type="predicted"/>
<evidence type="ECO:0000313" key="1">
    <source>
        <dbReference type="EMBL" id="CAH0112082.1"/>
    </source>
</evidence>
<dbReference type="AlphaFoldDB" id="A0A8J2S7E0"/>
<name>A0A8J2S7E0_9CRUS</name>
<evidence type="ECO:0000313" key="2">
    <source>
        <dbReference type="Proteomes" id="UP000789390"/>
    </source>
</evidence>
<protein>
    <submittedName>
        <fullName evidence="1">Uncharacterized protein</fullName>
    </submittedName>
</protein>
<keyword evidence="2" id="KW-1185">Reference proteome</keyword>
<dbReference type="EMBL" id="CAKKLH010000322">
    <property type="protein sequence ID" value="CAH0112082.1"/>
    <property type="molecule type" value="Genomic_DNA"/>
</dbReference>
<sequence length="99" mass="11176">MDDKRLPLVASTGNLDNAPTMVTRAALTLWCQYYLEGGWGWVVLSASVVSTLLTFGCQWTIVDYLSRTAISDWKFSTLQKVKRDGRLIYNCRPDSSSQH</sequence>
<reference evidence="1" key="1">
    <citation type="submission" date="2021-11" db="EMBL/GenBank/DDBJ databases">
        <authorList>
            <person name="Schell T."/>
        </authorList>
    </citation>
    <scope>NUCLEOTIDE SEQUENCE</scope>
    <source>
        <strain evidence="1">M5</strain>
    </source>
</reference>
<gene>
    <name evidence="1" type="ORF">DGAL_LOCUS15793</name>
</gene>